<keyword evidence="6 9" id="KW-0067">ATP-binding</keyword>
<keyword evidence="9" id="KW-0150">Chloroplast</keyword>
<feature type="region of interest" description="Disordered" evidence="10">
    <location>
        <begin position="776"/>
        <end position="860"/>
    </location>
</feature>
<evidence type="ECO:0000256" key="7">
    <source>
        <dbReference type="ARBA" id="ARBA00022989"/>
    </source>
</evidence>
<keyword evidence="12" id="KW-1185">Reference proteome</keyword>
<dbReference type="InterPro" id="IPR004667">
    <property type="entry name" value="ADP_ATP_car_bac_type"/>
</dbReference>
<feature type="transmembrane region" description="Helical" evidence="9">
    <location>
        <begin position="331"/>
        <end position="351"/>
    </location>
</feature>
<feature type="transmembrane region" description="Helical" evidence="9">
    <location>
        <begin position="210"/>
        <end position="230"/>
    </location>
</feature>
<evidence type="ECO:0000256" key="3">
    <source>
        <dbReference type="ARBA" id="ARBA00022448"/>
    </source>
</evidence>
<feature type="transmembrane region" description="Helical" evidence="9">
    <location>
        <begin position="476"/>
        <end position="497"/>
    </location>
</feature>
<dbReference type="GO" id="GO:0031969">
    <property type="term" value="C:chloroplast membrane"/>
    <property type="evidence" value="ECO:0007669"/>
    <property type="project" value="UniProtKB-SubCell"/>
</dbReference>
<feature type="region of interest" description="Disordered" evidence="10">
    <location>
        <begin position="39"/>
        <end position="58"/>
    </location>
</feature>
<sequence length="860" mass="89512">MQQQQLHSMQHMRCRQHLQQPHQQQLLRQQPVRLRPCPALSSVQRHSQQPTQQQQQHLAQLQQWQQPCSRTCSSSSSSRAVCRSAASSAAFGDSSSSSSNPNSSSSSSPGMVAAAARLAGSLQEAAGDLRDLSLRFMGLWRSFLPMLSLFFCLSFVNTILDSLKDTLVITAHGGGAFVIPYLTVYAVLPVSVLFLFAFSAASHRMSRAALFNTILVVFMAFFGGFALVLYPNADVLHPHALADQMQQALPQGLAGFVGMLRNWTFTLFFCMAELWGDVCMGLLFWGLANEITNLSDAATLYPLFGLGANLAQALAGLVLKATTCRPSSEFGLALQLSMAAVIVIAGIAIALQQHITIEAEAKRRHHRHRHNSSHPMAMTADGSSSSSSSSSQMDAGAAAAAMAAADAQFDAAEAAAKKAKREKQQPSAWESIKVLGRSLEIRCLAVMSLAQGLCNSLMEFAWKCHMRLLYPNPSDFTAFLGDVATWSGVVTGGLMLLSPLLFERWGWRGVANTTPNMLLWGGSAFFAACIAYQHLFGAAVAAGGAAAAGPVSLVLLQVLVMSGALLYVFGKGAKFSLFKPAEEMVYITLDEDGRTRGKAAIDVVGSQTGKSGGSLLQQALLLASAGSITGIMPVMFGVFFLMLRGWRSAVHELSQVRHYSYDSPSSSMEEEEEDAAAAAAAAAAAGSGTLPGRLSPEGQLLLQQKLHSLGSAAAAAGADVDADDALSLGTKSYQAAVARTNKRRSSSSSGGNGSGEGSSGSVGLNGSSANGAAVAAADDAEASSAPGAAAAAAAATPAPPAAVRKGRGGAVAVSSDAAAAFGAAQQQQQQQQQQQPASTPGSEASSSSSSSSSSSGSGSS</sequence>
<feature type="region of interest" description="Disordered" evidence="10">
    <location>
        <begin position="90"/>
        <end position="110"/>
    </location>
</feature>
<keyword evidence="9" id="KW-0934">Plastid</keyword>
<feature type="compositionally biased region" description="Low complexity" evidence="10">
    <location>
        <begin position="845"/>
        <end position="860"/>
    </location>
</feature>
<organism evidence="11 12">
    <name type="scientific">Tetradesmus obliquus</name>
    <name type="common">Green alga</name>
    <name type="synonym">Acutodesmus obliquus</name>
    <dbReference type="NCBI Taxonomy" id="3088"/>
    <lineage>
        <taxon>Eukaryota</taxon>
        <taxon>Viridiplantae</taxon>
        <taxon>Chlorophyta</taxon>
        <taxon>core chlorophytes</taxon>
        <taxon>Chlorophyceae</taxon>
        <taxon>CS clade</taxon>
        <taxon>Sphaeropleales</taxon>
        <taxon>Scenedesmaceae</taxon>
        <taxon>Tetradesmus</taxon>
    </lineage>
</organism>
<feature type="compositionally biased region" description="Basic residues" evidence="10">
    <location>
        <begin position="362"/>
        <end position="372"/>
    </location>
</feature>
<feature type="transmembrane region" description="Helical" evidence="9">
    <location>
        <begin position="263"/>
        <end position="288"/>
    </location>
</feature>
<feature type="transmembrane region" description="Helical" evidence="9">
    <location>
        <begin position="139"/>
        <end position="159"/>
    </location>
</feature>
<feature type="transmembrane region" description="Helical" evidence="9">
    <location>
        <begin position="179"/>
        <end position="198"/>
    </location>
</feature>
<comment type="subcellular location">
    <subcellularLocation>
        <location evidence="1">Membrane</location>
        <topology evidence="1">Multi-pass membrane protein</topology>
    </subcellularLocation>
    <subcellularLocation>
        <location evidence="9">Plastid</location>
        <location evidence="9">Chloroplast membrane</location>
        <topology evidence="9">Multi-pass membrane protein</topology>
    </subcellularLocation>
</comment>
<feature type="compositionally biased region" description="Gly residues" evidence="10">
    <location>
        <begin position="750"/>
        <end position="760"/>
    </location>
</feature>
<dbReference type="EMBL" id="FNXT01000324">
    <property type="protein sequence ID" value="SZX63489.1"/>
    <property type="molecule type" value="Genomic_DNA"/>
</dbReference>
<evidence type="ECO:0000256" key="1">
    <source>
        <dbReference type="ARBA" id="ARBA00004141"/>
    </source>
</evidence>
<feature type="region of interest" description="Disordered" evidence="10">
    <location>
        <begin position="361"/>
        <end position="391"/>
    </location>
</feature>
<gene>
    <name evidence="11" type="ORF">BQ4739_LOCUS4028</name>
</gene>
<feature type="transmembrane region" description="Helical" evidence="9">
    <location>
        <begin position="300"/>
        <end position="319"/>
    </location>
</feature>
<keyword evidence="5 9" id="KW-0547">Nucleotide-binding</keyword>
<feature type="region of interest" description="Disordered" evidence="10">
    <location>
        <begin position="736"/>
        <end position="764"/>
    </location>
</feature>
<keyword evidence="3 9" id="KW-0813">Transport</keyword>
<dbReference type="GO" id="GO:0005471">
    <property type="term" value="F:ATP:ADP antiporter activity"/>
    <property type="evidence" value="ECO:0007669"/>
    <property type="project" value="InterPro"/>
</dbReference>
<dbReference type="PANTHER" id="PTHR31187">
    <property type="match status" value="1"/>
</dbReference>
<accession>A0A383VFD4</accession>
<feature type="region of interest" description="Disordered" evidence="10">
    <location>
        <begin position="661"/>
        <end position="680"/>
    </location>
</feature>
<feature type="compositionally biased region" description="Low complexity" evidence="10">
    <location>
        <begin position="17"/>
        <end position="26"/>
    </location>
</feature>
<keyword evidence="8 9" id="KW-0472">Membrane</keyword>
<dbReference type="GO" id="GO:0005524">
    <property type="term" value="F:ATP binding"/>
    <property type="evidence" value="ECO:0007669"/>
    <property type="project" value="UniProtKB-KW"/>
</dbReference>
<dbReference type="Proteomes" id="UP000256970">
    <property type="component" value="Unassembled WGS sequence"/>
</dbReference>
<evidence type="ECO:0000313" key="12">
    <source>
        <dbReference type="Proteomes" id="UP000256970"/>
    </source>
</evidence>
<evidence type="ECO:0000313" key="11">
    <source>
        <dbReference type="EMBL" id="SZX63489.1"/>
    </source>
</evidence>
<protein>
    <recommendedName>
        <fullName evidence="9">ADP,ATP carrier protein</fullName>
    </recommendedName>
</protein>
<evidence type="ECO:0000256" key="10">
    <source>
        <dbReference type="SAM" id="MobiDB-lite"/>
    </source>
</evidence>
<feature type="compositionally biased region" description="Low complexity" evidence="10">
    <location>
        <begin position="376"/>
        <end position="391"/>
    </location>
</feature>
<dbReference type="AlphaFoldDB" id="A0A383VFD4"/>
<feature type="compositionally biased region" description="Low complexity" evidence="10">
    <location>
        <begin position="776"/>
        <end position="796"/>
    </location>
</feature>
<feature type="transmembrane region" description="Helical" evidence="9">
    <location>
        <begin position="517"/>
        <end position="535"/>
    </location>
</feature>
<feature type="transmembrane region" description="Helical" evidence="9">
    <location>
        <begin position="619"/>
        <end position="643"/>
    </location>
</feature>
<feature type="region of interest" description="Disordered" evidence="10">
    <location>
        <begin position="1"/>
        <end position="26"/>
    </location>
</feature>
<evidence type="ECO:0000256" key="8">
    <source>
        <dbReference type="ARBA" id="ARBA00023136"/>
    </source>
</evidence>
<dbReference type="PANTHER" id="PTHR31187:SF1">
    <property type="entry name" value="ADP,ATP CARRIER PROTEIN 1"/>
    <property type="match status" value="1"/>
</dbReference>
<evidence type="ECO:0000256" key="9">
    <source>
        <dbReference type="RuleBase" id="RU363121"/>
    </source>
</evidence>
<evidence type="ECO:0000256" key="6">
    <source>
        <dbReference type="ARBA" id="ARBA00022840"/>
    </source>
</evidence>
<dbReference type="STRING" id="3088.A0A383VFD4"/>
<feature type="transmembrane region" description="Helical" evidence="9">
    <location>
        <begin position="547"/>
        <end position="569"/>
    </location>
</feature>
<proteinExistence type="inferred from homology"/>
<keyword evidence="7 9" id="KW-1133">Transmembrane helix</keyword>
<evidence type="ECO:0000256" key="2">
    <source>
        <dbReference type="ARBA" id="ARBA00007127"/>
    </source>
</evidence>
<evidence type="ECO:0000256" key="5">
    <source>
        <dbReference type="ARBA" id="ARBA00022741"/>
    </source>
</evidence>
<comment type="similarity">
    <text evidence="2 9">Belongs to the ADP/ATP translocase tlc family.</text>
</comment>
<keyword evidence="4 9" id="KW-0812">Transmembrane</keyword>
<dbReference type="Pfam" id="PF03219">
    <property type="entry name" value="TLC"/>
    <property type="match status" value="2"/>
</dbReference>
<name>A0A383VFD4_TETOB</name>
<evidence type="ECO:0000256" key="4">
    <source>
        <dbReference type="ARBA" id="ARBA00022692"/>
    </source>
</evidence>
<feature type="compositionally biased region" description="Low complexity" evidence="10">
    <location>
        <begin position="810"/>
        <end position="837"/>
    </location>
</feature>
<reference evidence="11 12" key="1">
    <citation type="submission" date="2016-10" db="EMBL/GenBank/DDBJ databases">
        <authorList>
            <person name="Cai Z."/>
        </authorList>
    </citation>
    <scope>NUCLEOTIDE SEQUENCE [LARGE SCALE GENOMIC DNA]</scope>
</reference>